<keyword evidence="4" id="KW-1185">Reference proteome</keyword>
<dbReference type="Proteomes" id="UP001152562">
    <property type="component" value="Unassembled WGS sequence"/>
</dbReference>
<protein>
    <submittedName>
        <fullName evidence="2">Uncharacterized protein</fullName>
    </submittedName>
</protein>
<evidence type="ECO:0000313" key="2">
    <source>
        <dbReference type="EMBL" id="CAH4031389.1"/>
    </source>
</evidence>
<accession>A0A9P0XE37</accession>
<proteinExistence type="predicted"/>
<dbReference type="EMBL" id="CALOZG010000013">
    <property type="protein sequence ID" value="CAH4031389.1"/>
    <property type="molecule type" value="Genomic_DNA"/>
</dbReference>
<evidence type="ECO:0000313" key="4">
    <source>
        <dbReference type="Proteomes" id="UP001152562"/>
    </source>
</evidence>
<name>A0A9P0XE37_PIEBR</name>
<sequence length="183" mass="20555">MTEREHRANRKWNNANKKRRVPQKTSQQIMDITPPSSPRPGTPAWNFFEAGHGKRAAVGVGGYLKCPADKIAAGSDISKAEVFFYSVVTFKTLKNTSLPKNLVPIVPMHVHQVYTDTLGELQYRDLSCFCQRGFCSFMNPKTYQPIPAIVIETLKEAVLLDGLDEEIVLDDISNTVVVPRKTY</sequence>
<dbReference type="AlphaFoldDB" id="A0A9P0XE37"/>
<evidence type="ECO:0000256" key="1">
    <source>
        <dbReference type="SAM" id="MobiDB-lite"/>
    </source>
</evidence>
<feature type="region of interest" description="Disordered" evidence="1">
    <location>
        <begin position="1"/>
        <end position="41"/>
    </location>
</feature>
<comment type="caution">
    <text evidence="2">The sequence shown here is derived from an EMBL/GenBank/DDBJ whole genome shotgun (WGS) entry which is preliminary data.</text>
</comment>
<evidence type="ECO:0000313" key="3">
    <source>
        <dbReference type="EMBL" id="CAH4036398.1"/>
    </source>
</evidence>
<dbReference type="EMBL" id="CALOZG010000071">
    <property type="protein sequence ID" value="CAH4036398.1"/>
    <property type="molecule type" value="Genomic_DNA"/>
</dbReference>
<gene>
    <name evidence="3" type="ORF">PIBRA_LOCUS12199</name>
    <name evidence="2" type="ORF">PIBRA_LOCUS7919</name>
</gene>
<reference evidence="2" key="1">
    <citation type="submission" date="2022-05" db="EMBL/GenBank/DDBJ databases">
        <authorList>
            <person name="Okamura Y."/>
        </authorList>
    </citation>
    <scope>NUCLEOTIDE SEQUENCE</scope>
</reference>
<organism evidence="2 4">
    <name type="scientific">Pieris brassicae</name>
    <name type="common">White butterfly</name>
    <name type="synonym">Large white butterfly</name>
    <dbReference type="NCBI Taxonomy" id="7116"/>
    <lineage>
        <taxon>Eukaryota</taxon>
        <taxon>Metazoa</taxon>
        <taxon>Ecdysozoa</taxon>
        <taxon>Arthropoda</taxon>
        <taxon>Hexapoda</taxon>
        <taxon>Insecta</taxon>
        <taxon>Pterygota</taxon>
        <taxon>Neoptera</taxon>
        <taxon>Endopterygota</taxon>
        <taxon>Lepidoptera</taxon>
        <taxon>Glossata</taxon>
        <taxon>Ditrysia</taxon>
        <taxon>Papilionoidea</taxon>
        <taxon>Pieridae</taxon>
        <taxon>Pierinae</taxon>
        <taxon>Pieris</taxon>
    </lineage>
</organism>